<proteinExistence type="predicted"/>
<dbReference type="EMBL" id="CM055105">
    <property type="protein sequence ID" value="KAJ7531608.1"/>
    <property type="molecule type" value="Genomic_DNA"/>
</dbReference>
<accession>A0ACC2BPI8</accession>
<keyword evidence="2" id="KW-1185">Reference proteome</keyword>
<name>A0ACC2BPI8_DIPCM</name>
<evidence type="ECO:0000313" key="2">
    <source>
        <dbReference type="Proteomes" id="UP001162992"/>
    </source>
</evidence>
<organism evidence="1 2">
    <name type="scientific">Diphasiastrum complanatum</name>
    <name type="common">Issler's clubmoss</name>
    <name type="synonym">Lycopodium complanatum</name>
    <dbReference type="NCBI Taxonomy" id="34168"/>
    <lineage>
        <taxon>Eukaryota</taxon>
        <taxon>Viridiplantae</taxon>
        <taxon>Streptophyta</taxon>
        <taxon>Embryophyta</taxon>
        <taxon>Tracheophyta</taxon>
        <taxon>Lycopodiopsida</taxon>
        <taxon>Lycopodiales</taxon>
        <taxon>Lycopodiaceae</taxon>
        <taxon>Lycopodioideae</taxon>
        <taxon>Diphasiastrum</taxon>
    </lineage>
</organism>
<dbReference type="Proteomes" id="UP001162992">
    <property type="component" value="Chromosome 14"/>
</dbReference>
<evidence type="ECO:0000313" key="1">
    <source>
        <dbReference type="EMBL" id="KAJ7531608.1"/>
    </source>
</evidence>
<reference evidence="2" key="1">
    <citation type="journal article" date="2024" name="Proc. Natl. Acad. Sci. U.S.A.">
        <title>Extraordinary preservation of gene collinearity over three hundred million years revealed in homosporous lycophytes.</title>
        <authorList>
            <person name="Li C."/>
            <person name="Wickell D."/>
            <person name="Kuo L.Y."/>
            <person name="Chen X."/>
            <person name="Nie B."/>
            <person name="Liao X."/>
            <person name="Peng D."/>
            <person name="Ji J."/>
            <person name="Jenkins J."/>
            <person name="Williams M."/>
            <person name="Shu S."/>
            <person name="Plott C."/>
            <person name="Barry K."/>
            <person name="Rajasekar S."/>
            <person name="Grimwood J."/>
            <person name="Han X."/>
            <person name="Sun S."/>
            <person name="Hou Z."/>
            <person name="He W."/>
            <person name="Dai G."/>
            <person name="Sun C."/>
            <person name="Schmutz J."/>
            <person name="Leebens-Mack J.H."/>
            <person name="Li F.W."/>
            <person name="Wang L."/>
        </authorList>
    </citation>
    <scope>NUCLEOTIDE SEQUENCE [LARGE SCALE GENOMIC DNA]</scope>
    <source>
        <strain evidence="2">cv. PW_Plant_1</strain>
    </source>
</reference>
<gene>
    <name evidence="1" type="ORF">O6H91_14G050700</name>
</gene>
<comment type="caution">
    <text evidence="1">The sequence shown here is derived from an EMBL/GenBank/DDBJ whole genome shotgun (WGS) entry which is preliminary data.</text>
</comment>
<protein>
    <submittedName>
        <fullName evidence="1">Uncharacterized protein</fullName>
    </submittedName>
</protein>
<sequence>MAASAASAGKVCVTGATGFIATWLVKSLLERGYVVRATVRDLAKLEKVAHLRQLPGASERLELVEAELLSQGSFDAAMNGCVGVFHTASPFFFKNITDPQTQLIDPAVKGTLNVLKACVSANGVKKVVLTSSTAAVIYNRANKSGALVDETWFSDPEYCKEVQAWYVLSKTLAEKAAWDFAKENNLHMVTINPAMVLGRLLQPTLNTSSEAILTLLNGTSKTYPNAALGWVGVKDVVNAHILAYEDVGAFGRYLCVERVVHYSDIANLLSKMYPEYDVPTKCVDEVSPRAPVYDVSTEKLKKLGLRFQPLEEILKECVESLKERNFLQGNPKL</sequence>